<evidence type="ECO:0000259" key="2">
    <source>
        <dbReference type="Pfam" id="PF00497"/>
    </source>
</evidence>
<comment type="caution">
    <text evidence="3">The sequence shown here is derived from an EMBL/GenBank/DDBJ whole genome shotgun (WGS) entry which is preliminary data.</text>
</comment>
<dbReference type="InterPro" id="IPR001638">
    <property type="entry name" value="Solute-binding_3/MltF_N"/>
</dbReference>
<keyword evidence="1" id="KW-0732">Signal</keyword>
<reference evidence="3 4" key="1">
    <citation type="submission" date="2019-03" db="EMBL/GenBank/DDBJ databases">
        <title>Genomic Encyclopedia of Type Strains, Phase IV (KMG-IV): sequencing the most valuable type-strain genomes for metagenomic binning, comparative biology and taxonomic classification.</title>
        <authorList>
            <person name="Goeker M."/>
        </authorList>
    </citation>
    <scope>NUCLEOTIDE SEQUENCE [LARGE SCALE GENOMIC DNA]</scope>
    <source>
        <strain evidence="3 4">DSM 100055</strain>
    </source>
</reference>
<dbReference type="AlphaFoldDB" id="A0AA46E0F4"/>
<feature type="domain" description="Solute-binding protein family 3/N-terminal" evidence="2">
    <location>
        <begin position="22"/>
        <end position="258"/>
    </location>
</feature>
<sequence length="263" mass="31776">MKLKLIIYFIFSLYTFSSNTPIIIYCDSNYFPLSYEENGEAKGLYIDILNHIFSKMKNYNIKIQPIPWERGKILMKEGRGFALVPPYYHGYDWKYIYPYSLPLFTEEAFMISLKDSKNYNLKFPEDYYNKTIANIRGYDGWLSPQLRKLIFNKYIKYDDTSLTPEQQLRKLIDKRVDFIILEKFTFEYALKILRKNKVTNKKLSDFNIEFTITKEPVYIGYSKYFKADYSLSFRQEFDNLLYLARKNNELEKIIDKYRKKLEK</sequence>
<evidence type="ECO:0000256" key="1">
    <source>
        <dbReference type="ARBA" id="ARBA00022729"/>
    </source>
</evidence>
<dbReference type="SUPFAM" id="SSF53850">
    <property type="entry name" value="Periplasmic binding protein-like II"/>
    <property type="match status" value="1"/>
</dbReference>
<dbReference type="Proteomes" id="UP000294678">
    <property type="component" value="Unassembled WGS sequence"/>
</dbReference>
<evidence type="ECO:0000313" key="3">
    <source>
        <dbReference type="EMBL" id="TDT72345.1"/>
    </source>
</evidence>
<protein>
    <submittedName>
        <fullName evidence="3">Amino acid ABC transporter substrate-binding protein (PAAT family)</fullName>
    </submittedName>
</protein>
<dbReference type="PANTHER" id="PTHR35936">
    <property type="entry name" value="MEMBRANE-BOUND LYTIC MUREIN TRANSGLYCOSYLASE F"/>
    <property type="match status" value="1"/>
</dbReference>
<dbReference type="Gene3D" id="3.40.190.10">
    <property type="entry name" value="Periplasmic binding protein-like II"/>
    <property type="match status" value="2"/>
</dbReference>
<organism evidence="3 4">
    <name type="scientific">Hypnocyclicus thermotrophus</name>
    <dbReference type="NCBI Taxonomy" id="1627895"/>
    <lineage>
        <taxon>Bacteria</taxon>
        <taxon>Fusobacteriati</taxon>
        <taxon>Fusobacteriota</taxon>
        <taxon>Fusobacteriia</taxon>
        <taxon>Fusobacteriales</taxon>
        <taxon>Fusobacteriaceae</taxon>
        <taxon>Hypnocyclicus</taxon>
    </lineage>
</organism>
<gene>
    <name evidence="3" type="ORF">EV215_0145</name>
</gene>
<evidence type="ECO:0000313" key="4">
    <source>
        <dbReference type="Proteomes" id="UP000294678"/>
    </source>
</evidence>
<proteinExistence type="predicted"/>
<dbReference type="RefSeq" id="WP_134111917.1">
    <property type="nucleotide sequence ID" value="NZ_SOBG01000001.1"/>
</dbReference>
<dbReference type="PANTHER" id="PTHR35936:SF25">
    <property type="entry name" value="ABC TRANSPORTER SUBSTRATE-BINDING PROTEIN"/>
    <property type="match status" value="1"/>
</dbReference>
<name>A0AA46E0F4_9FUSO</name>
<keyword evidence="4" id="KW-1185">Reference proteome</keyword>
<dbReference type="EMBL" id="SOBG01000001">
    <property type="protein sequence ID" value="TDT72345.1"/>
    <property type="molecule type" value="Genomic_DNA"/>
</dbReference>
<dbReference type="Pfam" id="PF00497">
    <property type="entry name" value="SBP_bac_3"/>
    <property type="match status" value="1"/>
</dbReference>
<accession>A0AA46E0F4</accession>